<dbReference type="PANTHER" id="PTHR42943:SF4">
    <property type="entry name" value="C2H2-TYPE DOMAIN-CONTAINING PROTEIN"/>
    <property type="match status" value="1"/>
</dbReference>
<organism evidence="3 4">
    <name type="scientific">Basidiobolus ranarum</name>
    <dbReference type="NCBI Taxonomy" id="34480"/>
    <lineage>
        <taxon>Eukaryota</taxon>
        <taxon>Fungi</taxon>
        <taxon>Fungi incertae sedis</taxon>
        <taxon>Zoopagomycota</taxon>
        <taxon>Entomophthoromycotina</taxon>
        <taxon>Basidiobolomycetes</taxon>
        <taxon>Basidiobolales</taxon>
        <taxon>Basidiobolaceae</taxon>
        <taxon>Basidiobolus</taxon>
    </lineage>
</organism>
<comment type="caution">
    <text evidence="3">The sequence shown here is derived from an EMBL/GenBank/DDBJ whole genome shotgun (WGS) entry which is preliminary data.</text>
</comment>
<gene>
    <name evidence="3" type="ORF">K7432_003269</name>
</gene>
<dbReference type="InterPro" id="IPR001853">
    <property type="entry name" value="DSBA-like_thioredoxin_dom"/>
</dbReference>
<dbReference type="EC" id="2.5.1.18" evidence="1"/>
<evidence type="ECO:0000313" key="3">
    <source>
        <dbReference type="EMBL" id="KAK9767146.1"/>
    </source>
</evidence>
<reference evidence="3 4" key="1">
    <citation type="submission" date="2023-04" db="EMBL/GenBank/DDBJ databases">
        <title>Genome of Basidiobolus ranarum AG-B5.</title>
        <authorList>
            <person name="Stajich J.E."/>
            <person name="Carter-House D."/>
            <person name="Gryganskyi A."/>
        </authorList>
    </citation>
    <scope>NUCLEOTIDE SEQUENCE [LARGE SCALE GENOMIC DNA]</scope>
    <source>
        <strain evidence="3 4">AG-B5</strain>
    </source>
</reference>
<evidence type="ECO:0000259" key="2">
    <source>
        <dbReference type="Pfam" id="PF01323"/>
    </source>
</evidence>
<dbReference type="SUPFAM" id="SSF52833">
    <property type="entry name" value="Thioredoxin-like"/>
    <property type="match status" value="1"/>
</dbReference>
<evidence type="ECO:0000256" key="1">
    <source>
        <dbReference type="PIRNR" id="PIRNR006386"/>
    </source>
</evidence>
<keyword evidence="1" id="KW-0808">Transferase</keyword>
<comment type="catalytic activity">
    <reaction evidence="1">
        <text>RX + glutathione = an S-substituted glutathione + a halide anion + H(+)</text>
        <dbReference type="Rhea" id="RHEA:16437"/>
        <dbReference type="ChEBI" id="CHEBI:15378"/>
        <dbReference type="ChEBI" id="CHEBI:16042"/>
        <dbReference type="ChEBI" id="CHEBI:17792"/>
        <dbReference type="ChEBI" id="CHEBI:57925"/>
        <dbReference type="ChEBI" id="CHEBI:90779"/>
        <dbReference type="EC" id="2.5.1.18"/>
    </reaction>
</comment>
<dbReference type="Pfam" id="PF01323">
    <property type="entry name" value="DSBA"/>
    <property type="match status" value="1"/>
</dbReference>
<dbReference type="EMBL" id="JASJQH010000098">
    <property type="protein sequence ID" value="KAK9767146.1"/>
    <property type="molecule type" value="Genomic_DNA"/>
</dbReference>
<keyword evidence="4" id="KW-1185">Reference proteome</keyword>
<name>A0ABR2X078_9FUNG</name>
<protein>
    <recommendedName>
        <fullName evidence="1">Glutathione S-transferase kappa</fullName>
        <ecNumber evidence="1">2.5.1.18</ecNumber>
    </recommendedName>
</protein>
<dbReference type="PANTHER" id="PTHR42943">
    <property type="entry name" value="GLUTATHIONE S-TRANSFERASE KAPPA"/>
    <property type="match status" value="1"/>
</dbReference>
<dbReference type="InterPro" id="IPR036249">
    <property type="entry name" value="Thioredoxin-like_sf"/>
</dbReference>
<evidence type="ECO:0000313" key="4">
    <source>
        <dbReference type="Proteomes" id="UP001479436"/>
    </source>
</evidence>
<dbReference type="Gene3D" id="3.40.30.10">
    <property type="entry name" value="Glutaredoxin"/>
    <property type="match status" value="1"/>
</dbReference>
<dbReference type="InterPro" id="IPR014440">
    <property type="entry name" value="HCCAis_GSTk"/>
</dbReference>
<feature type="domain" description="DSBA-like thioredoxin" evidence="2">
    <location>
        <begin position="11"/>
        <end position="198"/>
    </location>
</feature>
<sequence>MNSKSSTGKLIHYYFDYVSPYSYLALKNLQNLLRGSNHKLILKPVFLPNLLKHWKQSSPVANEAKRKWIIKDSYRHSSMNSIPFRFPSTHPFNSIYALRASVPAAVGDKQEELVNILFDSVWNPDSSLVDVTNKTELSSFLKENGFWQSSGSDEKIKQELEENTQEALKLEVFGVPSMVVDNQVFWGCDQLPYVMETLQGKDPLNHEEVKERCRVSLEALKNSS</sequence>
<proteinExistence type="inferred from homology"/>
<dbReference type="InterPro" id="IPR051924">
    <property type="entry name" value="GST_Kappa/NadH"/>
</dbReference>
<comment type="similarity">
    <text evidence="1">Belongs to the GST superfamily. Kappa family.</text>
</comment>
<dbReference type="Proteomes" id="UP001479436">
    <property type="component" value="Unassembled WGS sequence"/>
</dbReference>
<accession>A0ABR2X078</accession>
<dbReference type="PIRSF" id="PIRSF006386">
    <property type="entry name" value="HCCAis_GSTk"/>
    <property type="match status" value="1"/>
</dbReference>